<dbReference type="InterPro" id="IPR028082">
    <property type="entry name" value="Peripla_BP_I"/>
</dbReference>
<dbReference type="InterPro" id="IPR028081">
    <property type="entry name" value="Leu-bd"/>
</dbReference>
<evidence type="ECO:0000259" key="4">
    <source>
        <dbReference type="Pfam" id="PF13458"/>
    </source>
</evidence>
<comment type="similarity">
    <text evidence="1">Belongs to the leucine-binding protein family.</text>
</comment>
<accession>A0ABQ5YJT0</accession>
<dbReference type="EMBL" id="BSOG01000003">
    <property type="protein sequence ID" value="GLR14194.1"/>
    <property type="molecule type" value="Genomic_DNA"/>
</dbReference>
<comment type="caution">
    <text evidence="5">The sequence shown here is derived from an EMBL/GenBank/DDBJ whole genome shotgun (WGS) entry which is preliminary data.</text>
</comment>
<gene>
    <name evidence="5" type="ORF">GCM10007907_29840</name>
</gene>
<dbReference type="PANTHER" id="PTHR47235">
    <property type="entry name" value="BLR6548 PROTEIN"/>
    <property type="match status" value="1"/>
</dbReference>
<dbReference type="RefSeq" id="WP_284197270.1">
    <property type="nucleotide sequence ID" value="NZ_BSOG01000003.1"/>
</dbReference>
<dbReference type="Pfam" id="PF13458">
    <property type="entry name" value="Peripla_BP_6"/>
    <property type="match status" value="1"/>
</dbReference>
<name>A0ABQ5YJT0_9NEIS</name>
<keyword evidence="2 3" id="KW-0732">Signal</keyword>
<reference evidence="6" key="1">
    <citation type="journal article" date="2019" name="Int. J. Syst. Evol. Microbiol.">
        <title>The Global Catalogue of Microorganisms (GCM) 10K type strain sequencing project: providing services to taxonomists for standard genome sequencing and annotation.</title>
        <authorList>
            <consortium name="The Broad Institute Genomics Platform"/>
            <consortium name="The Broad Institute Genome Sequencing Center for Infectious Disease"/>
            <person name="Wu L."/>
            <person name="Ma J."/>
        </authorList>
    </citation>
    <scope>NUCLEOTIDE SEQUENCE [LARGE SCALE GENOMIC DNA]</scope>
    <source>
        <strain evidence="6">NBRC 110044</strain>
    </source>
</reference>
<dbReference type="Gene3D" id="3.40.50.2300">
    <property type="match status" value="2"/>
</dbReference>
<feature type="signal peptide" evidence="3">
    <location>
        <begin position="1"/>
        <end position="21"/>
    </location>
</feature>
<proteinExistence type="inferred from homology"/>
<evidence type="ECO:0000313" key="6">
    <source>
        <dbReference type="Proteomes" id="UP001156706"/>
    </source>
</evidence>
<feature type="chain" id="PRO_5045907896" evidence="3">
    <location>
        <begin position="22"/>
        <end position="375"/>
    </location>
</feature>
<keyword evidence="6" id="KW-1185">Reference proteome</keyword>
<dbReference type="CDD" id="cd06326">
    <property type="entry name" value="PBP1_ABC_ligand_binding-like"/>
    <property type="match status" value="1"/>
</dbReference>
<sequence length="375" mass="40180">MRAVTQGILLALCLIGSAAQAAIVVGQSAPLTGVAGEYGRHLSEGAKAYFLSLNRQSGGINGEQVKHIVYDDGFDAKRTLDNTRKLIDQDKAVALMGYFGADGTYELLRRSWLDQAGIPLVGLTSGASSVRDAASPYIFNTRAGQQDEVIKLVTQMKRLGIDRFGVLYQDDAFGRDGLKVAQAEAKKAGLSIVATGSYKANTLTVESAAKKLAEANPPAILMISITKPTGAFIKAFRGLGGGAILYHTSTVDFDELVREVGAELAHGLAIAQVYPYPWDNQNKLIREYRTAMAEYASAKTPISYASLEGFIMAKLVAEAIGRAGPSPSRSRVFQALSNLGEVNYGGFRIGYSPTDRAGSRFVELTIINQKGELSR</sequence>
<feature type="domain" description="Leucine-binding protein" evidence="4">
    <location>
        <begin position="23"/>
        <end position="367"/>
    </location>
</feature>
<evidence type="ECO:0000256" key="2">
    <source>
        <dbReference type="ARBA" id="ARBA00022729"/>
    </source>
</evidence>
<dbReference type="SUPFAM" id="SSF53822">
    <property type="entry name" value="Periplasmic binding protein-like I"/>
    <property type="match status" value="1"/>
</dbReference>
<organism evidence="5 6">
    <name type="scientific">Chitinimonas prasina</name>
    <dbReference type="NCBI Taxonomy" id="1434937"/>
    <lineage>
        <taxon>Bacteria</taxon>
        <taxon>Pseudomonadati</taxon>
        <taxon>Pseudomonadota</taxon>
        <taxon>Betaproteobacteria</taxon>
        <taxon>Neisseriales</taxon>
        <taxon>Chitinibacteraceae</taxon>
        <taxon>Chitinimonas</taxon>
    </lineage>
</organism>
<evidence type="ECO:0000256" key="1">
    <source>
        <dbReference type="ARBA" id="ARBA00010062"/>
    </source>
</evidence>
<dbReference type="PANTHER" id="PTHR47235:SF1">
    <property type="entry name" value="BLR6548 PROTEIN"/>
    <property type="match status" value="1"/>
</dbReference>
<evidence type="ECO:0000256" key="3">
    <source>
        <dbReference type="SAM" id="SignalP"/>
    </source>
</evidence>
<protein>
    <submittedName>
        <fullName evidence="5">ABC transporter substrate-binding protein</fullName>
    </submittedName>
</protein>
<evidence type="ECO:0000313" key="5">
    <source>
        <dbReference type="EMBL" id="GLR14194.1"/>
    </source>
</evidence>
<dbReference type="Proteomes" id="UP001156706">
    <property type="component" value="Unassembled WGS sequence"/>
</dbReference>